<reference evidence="1 2" key="1">
    <citation type="submission" date="2016-09" db="EMBL/GenBank/DDBJ databases">
        <title>Genomic analysis reveals versatility of anaerobic energy metabolism of Geosporobacter ferrireducens IRF9 of phylum Firmicutes.</title>
        <authorList>
            <person name="Kim S.-J."/>
        </authorList>
    </citation>
    <scope>NUCLEOTIDE SEQUENCE [LARGE SCALE GENOMIC DNA]</scope>
    <source>
        <strain evidence="1 2">IRF9</strain>
    </source>
</reference>
<proteinExistence type="predicted"/>
<dbReference type="EMBL" id="CP017269">
    <property type="protein sequence ID" value="AOT70695.1"/>
    <property type="molecule type" value="Genomic_DNA"/>
</dbReference>
<dbReference type="AlphaFoldDB" id="A0A1D8GIF1"/>
<accession>A0A1D8GIF1</accession>
<dbReference type="Proteomes" id="UP000095743">
    <property type="component" value="Chromosome"/>
</dbReference>
<evidence type="ECO:0000313" key="2">
    <source>
        <dbReference type="Proteomes" id="UP000095743"/>
    </source>
</evidence>
<dbReference type="STRING" id="1424294.Gferi_14600"/>
<dbReference type="OrthoDB" id="10018845at2"/>
<organism evidence="1 2">
    <name type="scientific">Geosporobacter ferrireducens</name>
    <dbReference type="NCBI Taxonomy" id="1424294"/>
    <lineage>
        <taxon>Bacteria</taxon>
        <taxon>Bacillati</taxon>
        <taxon>Bacillota</taxon>
        <taxon>Clostridia</taxon>
        <taxon>Peptostreptococcales</taxon>
        <taxon>Thermotaleaceae</taxon>
        <taxon>Geosporobacter</taxon>
    </lineage>
</organism>
<dbReference type="RefSeq" id="WP_069977744.1">
    <property type="nucleotide sequence ID" value="NZ_CP017269.1"/>
</dbReference>
<dbReference type="KEGG" id="gfe:Gferi_14600"/>
<keyword evidence="2" id="KW-1185">Reference proteome</keyword>
<name>A0A1D8GIF1_9FIRM</name>
<sequence length="273" mass="29844">MPQIQIADKTTLDSVNTKVGTNVDTSGTVTVFARLKQIYDYLTTNLSTTRASKIDVIDTVNTTVNTVNTNVSSINSKVGTNIDVAGTTTVFGRLKQIYDYMSTNLTTTRIGKLDLIGVTNPTADTTTIMGYLRKVYDAVTSSSCVKIGKASQTVQHILSIDYTRYQGANTIFGTVISPISGSLRLYFRIYRTEFSVTQSSGVAVNVNGVEYSIHTLYGSADYDRDQSSTLLNIKQGDVITITTKTDASSIRTRLYNVRLAYTPINEYGYGGNE</sequence>
<protein>
    <submittedName>
        <fullName evidence="1">Uncharacterized protein</fullName>
    </submittedName>
</protein>
<evidence type="ECO:0000313" key="1">
    <source>
        <dbReference type="EMBL" id="AOT70695.1"/>
    </source>
</evidence>
<gene>
    <name evidence="1" type="ORF">Gferi_14600</name>
</gene>